<evidence type="ECO:0000313" key="8">
    <source>
        <dbReference type="Proteomes" id="UP000494245"/>
    </source>
</evidence>
<dbReference type="Pfam" id="PF06305">
    <property type="entry name" value="LapA_dom"/>
    <property type="match status" value="1"/>
</dbReference>
<evidence type="ECO:0000256" key="4">
    <source>
        <dbReference type="ARBA" id="ARBA00023136"/>
    </source>
</evidence>
<evidence type="ECO:0000256" key="2">
    <source>
        <dbReference type="ARBA" id="ARBA00022692"/>
    </source>
</evidence>
<dbReference type="GO" id="GO:0005886">
    <property type="term" value="C:plasma membrane"/>
    <property type="evidence" value="ECO:0007669"/>
    <property type="project" value="InterPro"/>
</dbReference>
<keyword evidence="3 5" id="KW-1133">Transmembrane helix</keyword>
<reference evidence="7 8" key="1">
    <citation type="submission" date="2020-04" db="EMBL/GenBank/DDBJ databases">
        <authorList>
            <consortium name="Desulfovibrio sp. FSS-1 genome sequencing consortium"/>
            <person name="Shimoshige H."/>
            <person name="Kobayashi H."/>
            <person name="Maekawa T."/>
        </authorList>
    </citation>
    <scope>NUCLEOTIDE SEQUENCE [LARGE SCALE GENOMIC DNA]</scope>
    <source>
        <strain evidence="7 8">SIID29052-01</strain>
    </source>
</reference>
<proteinExistence type="predicted"/>
<dbReference type="Proteomes" id="UP000494245">
    <property type="component" value="Unassembled WGS sequence"/>
</dbReference>
<feature type="transmembrane region" description="Helical" evidence="5">
    <location>
        <begin position="32"/>
        <end position="52"/>
    </location>
</feature>
<evidence type="ECO:0000256" key="5">
    <source>
        <dbReference type="SAM" id="Phobius"/>
    </source>
</evidence>
<comment type="caution">
    <text evidence="7">The sequence shown here is derived from an EMBL/GenBank/DDBJ whole genome shotgun (WGS) entry which is preliminary data.</text>
</comment>
<name>A0A6V8LRS0_9BACT</name>
<reference evidence="7 8" key="2">
    <citation type="submission" date="2020-05" db="EMBL/GenBank/DDBJ databases">
        <title>Draft genome sequence of Desulfovibrio sp. strainFSS-1.</title>
        <authorList>
            <person name="Shimoshige H."/>
            <person name="Kobayashi H."/>
            <person name="Maekawa T."/>
        </authorList>
    </citation>
    <scope>NUCLEOTIDE SEQUENCE [LARGE SCALE GENOMIC DNA]</scope>
    <source>
        <strain evidence="7 8">SIID29052-01</strain>
    </source>
</reference>
<organism evidence="7 8">
    <name type="scientific">Fundidesulfovibrio magnetotacticus</name>
    <dbReference type="NCBI Taxonomy" id="2730080"/>
    <lineage>
        <taxon>Bacteria</taxon>
        <taxon>Pseudomonadati</taxon>
        <taxon>Thermodesulfobacteriota</taxon>
        <taxon>Desulfovibrionia</taxon>
        <taxon>Desulfovibrionales</taxon>
        <taxon>Desulfovibrionaceae</taxon>
        <taxon>Fundidesulfovibrio</taxon>
    </lineage>
</organism>
<dbReference type="InterPro" id="IPR010445">
    <property type="entry name" value="LapA_dom"/>
</dbReference>
<keyword evidence="8" id="KW-1185">Reference proteome</keyword>
<protein>
    <submittedName>
        <fullName evidence="7">Magnetosome protein MamL</fullName>
    </submittedName>
</protein>
<sequence>MTVLATVLGVLFTLNNFDHVQVHLLMGKAVEIRVIFLIFISFGLGFIVRHFIGISREEELKRRLLLMRSRKKKDSSGDNLFDEFE</sequence>
<evidence type="ECO:0000256" key="3">
    <source>
        <dbReference type="ARBA" id="ARBA00022989"/>
    </source>
</evidence>
<keyword evidence="4 5" id="KW-0472">Membrane</keyword>
<accession>A0A6V8LRS0</accession>
<evidence type="ECO:0000256" key="1">
    <source>
        <dbReference type="ARBA" id="ARBA00022475"/>
    </source>
</evidence>
<dbReference type="AlphaFoldDB" id="A0A6V8LRS0"/>
<keyword evidence="2 5" id="KW-0812">Transmembrane</keyword>
<feature type="domain" description="Lipopolysaccharide assembly protein A" evidence="6">
    <location>
        <begin position="16"/>
        <end position="71"/>
    </location>
</feature>
<gene>
    <name evidence="7" type="primary">mamL</name>
    <name evidence="7" type="ORF">NNJEOMEG_00120</name>
</gene>
<evidence type="ECO:0000313" key="7">
    <source>
        <dbReference type="EMBL" id="GFK92297.1"/>
    </source>
</evidence>
<dbReference type="EMBL" id="BLTE01000001">
    <property type="protein sequence ID" value="GFK92297.1"/>
    <property type="molecule type" value="Genomic_DNA"/>
</dbReference>
<evidence type="ECO:0000259" key="6">
    <source>
        <dbReference type="Pfam" id="PF06305"/>
    </source>
</evidence>
<keyword evidence="1" id="KW-1003">Cell membrane</keyword>